<sequence>MHFSQMSWLLALLMGTITNASDILGVDLVFPRNETYAPTEWFPIVFAFQNPERARYLNLALGHTIWNLDDTNNSHTFLHDLRWTNWTGEDPFYAYQYFGFLKDEGRWRVRWTLDWQSCDEDSFGDNPSDAKIISNSSTWSTWFTLQSSAPKVDLVAATANKTCPGEYGMTINVTDKTMQVPRGVTWSGGDYTNRTCAVVASSAPTPTSDPCQVHIDKTIVASMEASLHTQLCNGLNPPSDCADDKNNAAQQLAVGGISCMLAAAGALGLFLV</sequence>
<comment type="caution">
    <text evidence="3">The sequence shown here is derived from an EMBL/GenBank/DDBJ whole genome shotgun (WGS) entry which is preliminary data.</text>
</comment>
<keyword evidence="1" id="KW-0732">Signal</keyword>
<feature type="signal peptide" evidence="1">
    <location>
        <begin position="1"/>
        <end position="20"/>
    </location>
</feature>
<dbReference type="Proteomes" id="UP001220324">
    <property type="component" value="Unassembled WGS sequence"/>
</dbReference>
<dbReference type="InterPro" id="IPR055560">
    <property type="entry name" value="DUF7136"/>
</dbReference>
<name>A0AAD6CR88_9EURO</name>
<evidence type="ECO:0000259" key="2">
    <source>
        <dbReference type="Pfam" id="PF23584"/>
    </source>
</evidence>
<dbReference type="AlphaFoldDB" id="A0AAD6CR88"/>
<evidence type="ECO:0000256" key="1">
    <source>
        <dbReference type="SAM" id="SignalP"/>
    </source>
</evidence>
<feature type="chain" id="PRO_5042016152" description="DUF7136 domain-containing protein" evidence="1">
    <location>
        <begin position="21"/>
        <end position="272"/>
    </location>
</feature>
<keyword evidence="4" id="KW-1185">Reference proteome</keyword>
<feature type="domain" description="DUF7136" evidence="2">
    <location>
        <begin position="20"/>
        <end position="241"/>
    </location>
</feature>
<protein>
    <recommendedName>
        <fullName evidence="2">DUF7136 domain-containing protein</fullName>
    </recommendedName>
</protein>
<dbReference type="EMBL" id="JAQIZZ010000007">
    <property type="protein sequence ID" value="KAJ5532153.1"/>
    <property type="molecule type" value="Genomic_DNA"/>
</dbReference>
<accession>A0AAD6CR88</accession>
<proteinExistence type="predicted"/>
<reference evidence="3 4" key="1">
    <citation type="journal article" date="2023" name="IMA Fungus">
        <title>Comparative genomic study of the Penicillium genus elucidates a diverse pangenome and 15 lateral gene transfer events.</title>
        <authorList>
            <person name="Petersen C."/>
            <person name="Sorensen T."/>
            <person name="Nielsen M.R."/>
            <person name="Sondergaard T.E."/>
            <person name="Sorensen J.L."/>
            <person name="Fitzpatrick D.A."/>
            <person name="Frisvad J.C."/>
            <person name="Nielsen K.L."/>
        </authorList>
    </citation>
    <scope>NUCLEOTIDE SEQUENCE [LARGE SCALE GENOMIC DNA]</scope>
    <source>
        <strain evidence="3 4">IBT 35679</strain>
    </source>
</reference>
<evidence type="ECO:0000313" key="3">
    <source>
        <dbReference type="EMBL" id="KAJ5532153.1"/>
    </source>
</evidence>
<dbReference type="Pfam" id="PF23584">
    <property type="entry name" value="DUF7136"/>
    <property type="match status" value="1"/>
</dbReference>
<evidence type="ECO:0000313" key="4">
    <source>
        <dbReference type="Proteomes" id="UP001220324"/>
    </source>
</evidence>
<gene>
    <name evidence="3" type="ORF">N7494_008705</name>
</gene>
<organism evidence="3 4">
    <name type="scientific">Penicillium frequentans</name>
    <dbReference type="NCBI Taxonomy" id="3151616"/>
    <lineage>
        <taxon>Eukaryota</taxon>
        <taxon>Fungi</taxon>
        <taxon>Dikarya</taxon>
        <taxon>Ascomycota</taxon>
        <taxon>Pezizomycotina</taxon>
        <taxon>Eurotiomycetes</taxon>
        <taxon>Eurotiomycetidae</taxon>
        <taxon>Eurotiales</taxon>
        <taxon>Aspergillaceae</taxon>
        <taxon>Penicillium</taxon>
    </lineage>
</organism>